<gene>
    <name evidence="3" type="ORF">DWY25_06115</name>
</gene>
<dbReference type="GO" id="GO:0003676">
    <property type="term" value="F:nucleic acid binding"/>
    <property type="evidence" value="ECO:0007669"/>
    <property type="project" value="InterPro"/>
</dbReference>
<dbReference type="SUPFAM" id="SSF64182">
    <property type="entry name" value="DHH phosphoesterases"/>
    <property type="match status" value="1"/>
</dbReference>
<accession>A0A412G450</accession>
<keyword evidence="4" id="KW-1185">Reference proteome</keyword>
<dbReference type="InterPro" id="IPR001667">
    <property type="entry name" value="DDH_dom"/>
</dbReference>
<dbReference type="PANTHER" id="PTHR47618:SF1">
    <property type="entry name" value="BIFUNCTIONAL OLIGORIBONUCLEASE AND PAP PHOSPHATASE NRNA"/>
    <property type="match status" value="1"/>
</dbReference>
<proteinExistence type="predicted"/>
<dbReference type="InterPro" id="IPR003156">
    <property type="entry name" value="DHHA1_dom"/>
</dbReference>
<evidence type="ECO:0000313" key="4">
    <source>
        <dbReference type="Proteomes" id="UP000284178"/>
    </source>
</evidence>
<dbReference type="GeneID" id="83014979"/>
<protein>
    <submittedName>
        <fullName evidence="3">Bifunctional oligoribonuclease/PAP phosphatase NrnA</fullName>
    </submittedName>
</protein>
<evidence type="ECO:0000259" key="2">
    <source>
        <dbReference type="Pfam" id="PF02272"/>
    </source>
</evidence>
<dbReference type="Proteomes" id="UP000284178">
    <property type="component" value="Unassembled WGS sequence"/>
</dbReference>
<comment type="caution">
    <text evidence="3">The sequence shown here is derived from an EMBL/GenBank/DDBJ whole genome shotgun (WGS) entry which is preliminary data.</text>
</comment>
<dbReference type="Gene3D" id="3.10.310.30">
    <property type="match status" value="1"/>
</dbReference>
<dbReference type="AlphaFoldDB" id="A0A412G450"/>
<evidence type="ECO:0000313" key="3">
    <source>
        <dbReference type="EMBL" id="RGR75347.1"/>
    </source>
</evidence>
<evidence type="ECO:0000259" key="1">
    <source>
        <dbReference type="Pfam" id="PF01368"/>
    </source>
</evidence>
<name>A0A412G450_9FIRM</name>
<dbReference type="InterPro" id="IPR038763">
    <property type="entry name" value="DHH_sf"/>
</dbReference>
<sequence>MFEGLYSALEQSEVITLYRHINPDCDALGSQWGLATWLKHRFPLKRVIVLGHQKMTNGLFPDSDEIDDETVRQSLAIVLDTANVRRIDDERWQSARQIIHLDHHPQIEHFADLEYVIDHYAATCEILAEFFSTVDQEPLEADVAEYLYRGLLTDTLSFKTSNTTEHTLAMASYLAQSGLNIPQINRDLFDVPLKEYEFASAIRAEAQILDEHLMISVIDQAFLDRWSMTASQAKDQVYQFGGIREIEIWAVFAKDHDDQRNTWWAGSLRSKTLPVNDIAMNYRGGGHKNAAGCKCLDDASLNALIADLRRRLKENQA</sequence>
<feature type="domain" description="DDH" evidence="1">
    <location>
        <begin position="15"/>
        <end position="150"/>
    </location>
</feature>
<dbReference type="EMBL" id="QRUP01000005">
    <property type="protein sequence ID" value="RGR75347.1"/>
    <property type="molecule type" value="Genomic_DNA"/>
</dbReference>
<dbReference type="Pfam" id="PF01368">
    <property type="entry name" value="DHH"/>
    <property type="match status" value="1"/>
</dbReference>
<organism evidence="3 4">
    <name type="scientific">Holdemania filiformis</name>
    <dbReference type="NCBI Taxonomy" id="61171"/>
    <lineage>
        <taxon>Bacteria</taxon>
        <taxon>Bacillati</taxon>
        <taxon>Bacillota</taxon>
        <taxon>Erysipelotrichia</taxon>
        <taxon>Erysipelotrichales</taxon>
        <taxon>Erysipelotrichaceae</taxon>
        <taxon>Holdemania</taxon>
    </lineage>
</organism>
<dbReference type="RefSeq" id="WP_117894492.1">
    <property type="nucleotide sequence ID" value="NZ_CABJCV010000005.1"/>
</dbReference>
<feature type="domain" description="DHHA1" evidence="2">
    <location>
        <begin position="232"/>
        <end position="314"/>
    </location>
</feature>
<dbReference type="Gene3D" id="3.90.1640.10">
    <property type="entry name" value="inorganic pyrophosphatase (n-terminal core)"/>
    <property type="match status" value="1"/>
</dbReference>
<reference evidence="3 4" key="1">
    <citation type="submission" date="2018-08" db="EMBL/GenBank/DDBJ databases">
        <title>A genome reference for cultivated species of the human gut microbiota.</title>
        <authorList>
            <person name="Zou Y."/>
            <person name="Xue W."/>
            <person name="Luo G."/>
        </authorList>
    </citation>
    <scope>NUCLEOTIDE SEQUENCE [LARGE SCALE GENOMIC DNA]</scope>
    <source>
        <strain evidence="3 4">AF24-29</strain>
    </source>
</reference>
<dbReference type="InterPro" id="IPR051319">
    <property type="entry name" value="Oligoribo/pAp-PDE_c-di-AMP_PDE"/>
</dbReference>
<dbReference type="PANTHER" id="PTHR47618">
    <property type="entry name" value="BIFUNCTIONAL OLIGORIBONUCLEASE AND PAP PHOSPHATASE NRNA"/>
    <property type="match status" value="1"/>
</dbReference>
<dbReference type="Pfam" id="PF02272">
    <property type="entry name" value="DHHA1"/>
    <property type="match status" value="1"/>
</dbReference>